<dbReference type="GO" id="GO:0005886">
    <property type="term" value="C:plasma membrane"/>
    <property type="evidence" value="ECO:0007669"/>
    <property type="project" value="UniProtKB-SubCell"/>
</dbReference>
<sequence length="465" mass="51735">MAATAVATANERLTGTWFGHPKGLFVLFFTEMWERFSYYGMRSLLVLYMVNYLFIHPDVGRRVLGFDAVKGALESVFGPLGAQPLSSQIYGLYTGFVYFTPFFGGLLADRVLGQRRTVVLGGILMAIGHFLMASERLFFPALMFLILGNGAFKPNISTQVGLLYPPGDPRRDSAFTIFYMGINLGAFFSPLVCGTLGQTIGWHWGFAAAGVGMVLGLCLYLWGQKHLAPDVLAQKRAQVAPVKEKMTREEWLRVGVLATVCALNIVFWGVYEQQGNTMQLWADRNTDWRFFGLTVPSTWYQAFNPAMIFLFTPMLTMFWASQARRNREPSSLTKMAFGCFLVGVAYTVMILATQGMAPDARRSVLWLAGMTVILTVGELYLSPVGLSFVTKVAPARMVSMLMGVWFLANFFGNYLTGYLGTFWEKMGHGRFFMMLTVLGVSAGVLMLLISKPLDKIVSKHDRGLA</sequence>
<evidence type="ECO:0000256" key="8">
    <source>
        <dbReference type="SAM" id="Phobius"/>
    </source>
</evidence>
<dbReference type="GO" id="GO:0006857">
    <property type="term" value="P:oligopeptide transport"/>
    <property type="evidence" value="ECO:0007669"/>
    <property type="project" value="InterPro"/>
</dbReference>
<gene>
    <name evidence="9" type="ORF">E6K72_00855</name>
</gene>
<comment type="similarity">
    <text evidence="7">Belongs to the major facilitator superfamily. Proton-dependent oligopeptide transporter (POT/PTR) (TC 2.A.17) family.</text>
</comment>
<dbReference type="InterPro" id="IPR000109">
    <property type="entry name" value="POT_fam"/>
</dbReference>
<keyword evidence="3" id="KW-1003">Cell membrane</keyword>
<feature type="transmembrane region" description="Helical" evidence="8">
    <location>
        <begin position="364"/>
        <end position="381"/>
    </location>
</feature>
<feature type="transmembrane region" description="Helical" evidence="8">
    <location>
        <begin position="332"/>
        <end position="352"/>
    </location>
</feature>
<dbReference type="InterPro" id="IPR018456">
    <property type="entry name" value="PTR2_symporter_CS"/>
</dbReference>
<evidence type="ECO:0000256" key="3">
    <source>
        <dbReference type="ARBA" id="ARBA00022475"/>
    </source>
</evidence>
<keyword evidence="5 8" id="KW-1133">Transmembrane helix</keyword>
<evidence type="ECO:0000256" key="1">
    <source>
        <dbReference type="ARBA" id="ARBA00004651"/>
    </source>
</evidence>
<dbReference type="NCBIfam" id="TIGR00924">
    <property type="entry name" value="yjdL_sub1_fam"/>
    <property type="match status" value="2"/>
</dbReference>
<feature type="transmembrane region" description="Helical" evidence="8">
    <location>
        <begin position="299"/>
        <end position="320"/>
    </location>
</feature>
<evidence type="ECO:0000256" key="6">
    <source>
        <dbReference type="ARBA" id="ARBA00023136"/>
    </source>
</evidence>
<comment type="subcellular location">
    <subcellularLocation>
        <location evidence="1">Cell membrane</location>
        <topology evidence="1">Multi-pass membrane protein</topology>
    </subcellularLocation>
    <subcellularLocation>
        <location evidence="7">Membrane</location>
        <topology evidence="7">Multi-pass membrane protein</topology>
    </subcellularLocation>
</comment>
<keyword evidence="4 7" id="KW-0812">Transmembrane</keyword>
<dbReference type="InterPro" id="IPR050171">
    <property type="entry name" value="MFS_Transporters"/>
</dbReference>
<evidence type="ECO:0000256" key="4">
    <source>
        <dbReference type="ARBA" id="ARBA00022692"/>
    </source>
</evidence>
<dbReference type="PROSITE" id="PS01023">
    <property type="entry name" value="PTR2_2"/>
    <property type="match status" value="1"/>
</dbReference>
<comment type="caution">
    <text evidence="9">The sequence shown here is derived from an EMBL/GenBank/DDBJ whole genome shotgun (WGS) entry which is preliminary data.</text>
</comment>
<evidence type="ECO:0000313" key="9">
    <source>
        <dbReference type="EMBL" id="TMQ60150.1"/>
    </source>
</evidence>
<proteinExistence type="inferred from homology"/>
<dbReference type="InterPro" id="IPR036259">
    <property type="entry name" value="MFS_trans_sf"/>
</dbReference>
<protein>
    <submittedName>
        <fullName evidence="9">Peptide MFS transporter</fullName>
    </submittedName>
</protein>
<name>A0A538T936_UNCEI</name>
<feature type="transmembrane region" description="Helical" evidence="8">
    <location>
        <begin position="115"/>
        <end position="132"/>
    </location>
</feature>
<keyword evidence="6 8" id="KW-0472">Membrane</keyword>
<dbReference type="AlphaFoldDB" id="A0A538T936"/>
<feature type="transmembrane region" description="Helical" evidence="8">
    <location>
        <begin position="251"/>
        <end position="271"/>
    </location>
</feature>
<evidence type="ECO:0000256" key="5">
    <source>
        <dbReference type="ARBA" id="ARBA00022989"/>
    </source>
</evidence>
<feature type="transmembrane region" description="Helical" evidence="8">
    <location>
        <begin position="431"/>
        <end position="449"/>
    </location>
</feature>
<dbReference type="PROSITE" id="PS01022">
    <property type="entry name" value="PTR2_1"/>
    <property type="match status" value="1"/>
</dbReference>
<dbReference type="Proteomes" id="UP000317716">
    <property type="component" value="Unassembled WGS sequence"/>
</dbReference>
<dbReference type="Gene3D" id="1.20.1250.20">
    <property type="entry name" value="MFS general substrate transporter like domains"/>
    <property type="match status" value="2"/>
</dbReference>
<dbReference type="InterPro" id="IPR005279">
    <property type="entry name" value="Dipep/tripep_permease"/>
</dbReference>
<evidence type="ECO:0000313" key="10">
    <source>
        <dbReference type="Proteomes" id="UP000317716"/>
    </source>
</evidence>
<dbReference type="EMBL" id="VBOS01000029">
    <property type="protein sequence ID" value="TMQ60150.1"/>
    <property type="molecule type" value="Genomic_DNA"/>
</dbReference>
<feature type="transmembrane region" description="Helical" evidence="8">
    <location>
        <begin position="36"/>
        <end position="55"/>
    </location>
</feature>
<evidence type="ECO:0000256" key="2">
    <source>
        <dbReference type="ARBA" id="ARBA00022448"/>
    </source>
</evidence>
<dbReference type="PANTHER" id="PTHR23517">
    <property type="entry name" value="RESISTANCE PROTEIN MDTM, PUTATIVE-RELATED-RELATED"/>
    <property type="match status" value="1"/>
</dbReference>
<dbReference type="CDD" id="cd17346">
    <property type="entry name" value="MFS_DtpA_like"/>
    <property type="match status" value="1"/>
</dbReference>
<organism evidence="9 10">
    <name type="scientific">Eiseniibacteriota bacterium</name>
    <dbReference type="NCBI Taxonomy" id="2212470"/>
    <lineage>
        <taxon>Bacteria</taxon>
        <taxon>Candidatus Eiseniibacteriota</taxon>
    </lineage>
</organism>
<evidence type="ECO:0000256" key="7">
    <source>
        <dbReference type="RuleBase" id="RU003755"/>
    </source>
</evidence>
<feature type="transmembrane region" description="Helical" evidence="8">
    <location>
        <begin position="177"/>
        <end position="197"/>
    </location>
</feature>
<keyword evidence="2 7" id="KW-0813">Transport</keyword>
<dbReference type="GO" id="GO:1904680">
    <property type="term" value="F:peptide transmembrane transporter activity"/>
    <property type="evidence" value="ECO:0007669"/>
    <property type="project" value="InterPro"/>
</dbReference>
<accession>A0A538T936</accession>
<feature type="transmembrane region" description="Helical" evidence="8">
    <location>
        <begin position="89"/>
        <end position="108"/>
    </location>
</feature>
<dbReference type="Pfam" id="PF00854">
    <property type="entry name" value="PTR2"/>
    <property type="match status" value="2"/>
</dbReference>
<feature type="transmembrane region" description="Helical" evidence="8">
    <location>
        <begin position="203"/>
        <end position="222"/>
    </location>
</feature>
<dbReference type="PANTHER" id="PTHR23517:SF15">
    <property type="entry name" value="PROTON-DEPENDENT OLIGOPEPTIDE FAMILY TRANSPORT PROTEIN"/>
    <property type="match status" value="1"/>
</dbReference>
<dbReference type="SUPFAM" id="SSF103473">
    <property type="entry name" value="MFS general substrate transporter"/>
    <property type="match status" value="1"/>
</dbReference>
<reference evidence="9 10" key="1">
    <citation type="journal article" date="2019" name="Nat. Microbiol.">
        <title>Mediterranean grassland soil C-N compound turnover is dependent on rainfall and depth, and is mediated by genomically divergent microorganisms.</title>
        <authorList>
            <person name="Diamond S."/>
            <person name="Andeer P.F."/>
            <person name="Li Z."/>
            <person name="Crits-Christoph A."/>
            <person name="Burstein D."/>
            <person name="Anantharaman K."/>
            <person name="Lane K.R."/>
            <person name="Thomas B.C."/>
            <person name="Pan C."/>
            <person name="Northen T.R."/>
            <person name="Banfield J.F."/>
        </authorList>
    </citation>
    <scope>NUCLEOTIDE SEQUENCE [LARGE SCALE GENOMIC DNA]</scope>
    <source>
        <strain evidence="9">WS_2</strain>
    </source>
</reference>